<gene>
    <name evidence="1" type="ORF">DESPIG_00660</name>
</gene>
<reference evidence="1 2" key="1">
    <citation type="submission" date="2008-10" db="EMBL/GenBank/DDBJ databases">
        <title>Draft genome sequence of Desulvovibrio piger (ATCC 29098).</title>
        <authorList>
            <person name="Sudarsanam P."/>
            <person name="Ley R."/>
            <person name="Guruge J."/>
            <person name="Turnbaugh P.J."/>
            <person name="Mahowald M."/>
            <person name="Liep D."/>
            <person name="Gordon J."/>
        </authorList>
    </citation>
    <scope>NUCLEOTIDE SEQUENCE [LARGE SCALE GENOMIC DNA]</scope>
    <source>
        <strain evidence="1 2">ATCC 29098</strain>
    </source>
</reference>
<sequence length="47" mass="5209">MPGGSPADGWTVSPAGLDQYWSNGYSPNNECNFHALRCPRSGRFFFI</sequence>
<dbReference type="EMBL" id="ABXU01000023">
    <property type="protein sequence ID" value="EEB34387.1"/>
    <property type="molecule type" value="Genomic_DNA"/>
</dbReference>
<protein>
    <submittedName>
        <fullName evidence="1">Uncharacterized protein</fullName>
    </submittedName>
</protein>
<comment type="caution">
    <text evidence="1">The sequence shown here is derived from an EMBL/GenBank/DDBJ whole genome shotgun (WGS) entry which is preliminary data.</text>
</comment>
<name>B6WRG9_9BACT</name>
<dbReference type="Proteomes" id="UP000003676">
    <property type="component" value="Unassembled WGS sequence"/>
</dbReference>
<dbReference type="HOGENOM" id="CLU_3167286_0_0_7"/>
<proteinExistence type="predicted"/>
<reference evidence="1 2" key="2">
    <citation type="submission" date="2008-10" db="EMBL/GenBank/DDBJ databases">
        <authorList>
            <person name="Fulton L."/>
            <person name="Clifton S."/>
            <person name="Fulton B."/>
            <person name="Xu J."/>
            <person name="Minx P."/>
            <person name="Pepin K.H."/>
            <person name="Johnson M."/>
            <person name="Bhonagiri V."/>
            <person name="Nash W.E."/>
            <person name="Mardis E.R."/>
            <person name="Wilson R.K."/>
        </authorList>
    </citation>
    <scope>NUCLEOTIDE SEQUENCE [LARGE SCALE GENOMIC DNA]</scope>
    <source>
        <strain evidence="1 2">ATCC 29098</strain>
    </source>
</reference>
<evidence type="ECO:0000313" key="1">
    <source>
        <dbReference type="EMBL" id="EEB34387.1"/>
    </source>
</evidence>
<accession>B6WRG9</accession>
<organism evidence="1 2">
    <name type="scientific">Desulfovibrio piger ATCC 29098</name>
    <dbReference type="NCBI Taxonomy" id="411464"/>
    <lineage>
        <taxon>Bacteria</taxon>
        <taxon>Pseudomonadati</taxon>
        <taxon>Thermodesulfobacteriota</taxon>
        <taxon>Desulfovibrionia</taxon>
        <taxon>Desulfovibrionales</taxon>
        <taxon>Desulfovibrionaceae</taxon>
        <taxon>Desulfovibrio</taxon>
    </lineage>
</organism>
<evidence type="ECO:0000313" key="2">
    <source>
        <dbReference type="Proteomes" id="UP000003676"/>
    </source>
</evidence>
<dbReference type="AlphaFoldDB" id="B6WRG9"/>